<dbReference type="InterPro" id="IPR043906">
    <property type="entry name" value="Gfo/Idh/MocA_OxRdtase_bact_C"/>
</dbReference>
<dbReference type="EMBL" id="CP110226">
    <property type="protein sequence ID" value="UZD21527.1"/>
    <property type="molecule type" value="Genomic_DNA"/>
</dbReference>
<evidence type="ECO:0000259" key="1">
    <source>
        <dbReference type="Pfam" id="PF01408"/>
    </source>
</evidence>
<proteinExistence type="predicted"/>
<dbReference type="InterPro" id="IPR006311">
    <property type="entry name" value="TAT_signal"/>
</dbReference>
<dbReference type="PANTHER" id="PTHR43818">
    <property type="entry name" value="BCDNA.GH03377"/>
    <property type="match status" value="1"/>
</dbReference>
<sequence>MSKSNFSRRKFISAGLLGTAGATVLPNITFAKTRNSQRNDFTKVRLGFIGLGRQARGLLNRMMSIPTFEVVAGADIYEVKLQRFKQDVEKNNADHQKSSGPPTLYADYKKLLANPDVDAVVIASPDHWHALMAIDACRAGKDIYLEKPLTFTIKEGQELIKAVRSNGTVLAVGSMQRSSSNFQHAVKMVQKGKLGEIKEVLVHVGEPPHPKPLDLPEQSIPNGLDWQTWIGPLPAVHYNEELNPPITLDPEENEKVWGAWRWYKETGGGLMTDWGAHMIDIAQWGLGMDRNGPTEVIPATVDKPLTYIYPNGTKMLITSFDEGRQGVKFIGEKGWIKVSRGNYDTSMKELEMPNKIENNGSMKHYEDFLDAVITRRDPFVPVEIGHSTCAICTIGNIAHELNRPLKWDPIAQVFLDDWEANTHLHYTYQNGYSLKS</sequence>
<dbReference type="PANTHER" id="PTHR43818:SF5">
    <property type="entry name" value="OXIDOREDUCTASE FAMILY PROTEIN"/>
    <property type="match status" value="1"/>
</dbReference>
<evidence type="ECO:0000259" key="2">
    <source>
        <dbReference type="Pfam" id="PF19051"/>
    </source>
</evidence>
<dbReference type="Pfam" id="PF19051">
    <property type="entry name" value="GFO_IDH_MocA_C2"/>
    <property type="match status" value="1"/>
</dbReference>
<protein>
    <submittedName>
        <fullName evidence="3">Gfo/Idh/MocA family oxidoreductase</fullName>
    </submittedName>
</protein>
<dbReference type="RefSeq" id="WP_264807999.1">
    <property type="nucleotide sequence ID" value="NZ_CP110226.1"/>
</dbReference>
<accession>A0ABY6MCT2</accession>
<dbReference type="InterPro" id="IPR036291">
    <property type="entry name" value="NAD(P)-bd_dom_sf"/>
</dbReference>
<dbReference type="SUPFAM" id="SSF55347">
    <property type="entry name" value="Glyceraldehyde-3-phosphate dehydrogenase-like, C-terminal domain"/>
    <property type="match status" value="1"/>
</dbReference>
<evidence type="ECO:0000313" key="3">
    <source>
        <dbReference type="EMBL" id="UZD21527.1"/>
    </source>
</evidence>
<gene>
    <name evidence="3" type="ORF">OM944_12725</name>
</gene>
<dbReference type="Pfam" id="PF01408">
    <property type="entry name" value="GFO_IDH_MocA"/>
    <property type="match status" value="1"/>
</dbReference>
<feature type="domain" description="Gfo/Idh/MocA-like oxidoreductase N-terminal" evidence="1">
    <location>
        <begin position="45"/>
        <end position="173"/>
    </location>
</feature>
<dbReference type="InterPro" id="IPR050463">
    <property type="entry name" value="Gfo/Idh/MocA_oxidrdct_glycsds"/>
</dbReference>
<evidence type="ECO:0000313" key="4">
    <source>
        <dbReference type="Proteomes" id="UP001163156"/>
    </source>
</evidence>
<feature type="domain" description="Gfo/Idh/MocA-like oxidoreductase bacterial type C-terminal" evidence="2">
    <location>
        <begin position="214"/>
        <end position="428"/>
    </location>
</feature>
<dbReference type="SUPFAM" id="SSF51735">
    <property type="entry name" value="NAD(P)-binding Rossmann-fold domains"/>
    <property type="match status" value="1"/>
</dbReference>
<keyword evidence="4" id="KW-1185">Reference proteome</keyword>
<dbReference type="PROSITE" id="PS51318">
    <property type="entry name" value="TAT"/>
    <property type="match status" value="1"/>
</dbReference>
<dbReference type="InterPro" id="IPR000683">
    <property type="entry name" value="Gfo/Idh/MocA-like_OxRdtase_N"/>
</dbReference>
<dbReference type="Proteomes" id="UP001163156">
    <property type="component" value="Chromosome"/>
</dbReference>
<organism evidence="3 4">
    <name type="scientific">Algoriphagus halophytocola</name>
    <dbReference type="NCBI Taxonomy" id="2991499"/>
    <lineage>
        <taxon>Bacteria</taxon>
        <taxon>Pseudomonadati</taxon>
        <taxon>Bacteroidota</taxon>
        <taxon>Cytophagia</taxon>
        <taxon>Cytophagales</taxon>
        <taxon>Cyclobacteriaceae</taxon>
        <taxon>Algoriphagus</taxon>
    </lineage>
</organism>
<reference evidence="3" key="1">
    <citation type="submission" date="2022-10" db="EMBL/GenBank/DDBJ databases">
        <title>Algoriphagus sp. a novel bacteria isolate from halophytes salicornia europaea.</title>
        <authorList>
            <person name="Peng Y."/>
            <person name="Jiang L."/>
            <person name="Lee J."/>
        </authorList>
    </citation>
    <scope>NUCLEOTIDE SEQUENCE</scope>
    <source>
        <strain evidence="3">TR-M5</strain>
    </source>
</reference>
<dbReference type="Gene3D" id="3.30.360.10">
    <property type="entry name" value="Dihydrodipicolinate Reductase, domain 2"/>
    <property type="match status" value="1"/>
</dbReference>
<dbReference type="Gene3D" id="3.40.50.720">
    <property type="entry name" value="NAD(P)-binding Rossmann-like Domain"/>
    <property type="match status" value="1"/>
</dbReference>
<name>A0ABY6MCT2_9BACT</name>